<dbReference type="RefSeq" id="WP_185132419.1">
    <property type="nucleotide sequence ID" value="NZ_JACJVO010000036.1"/>
</dbReference>
<sequence length="566" mass="61118">MSRKAAALAVATVFSVSLAACGNGNGSASSGSSATQSASPSASAPATSAASASASDGAAAEDFSKKYDSPVTLTIGRQGVSGNNLPAPDTLESNDYLKYIQNKLNVTIKYDFSVEDTDAFNQKVNLAIASGNIPDVMIVSQDQFTRLAQAGLLEDLSGLYDPYLSPLIKDYYSSFGDRALKTAKVDGKLMALPNTNIDGNYQLLWVRKDWLDKLNLQVPATVDDLEAVAKAFKDQDPDGNGKNDTFGLLGDSHLFQDGGFFTFDPIFNAYHSYPDSWLKDASGQVSNGSIAPETKQALGRLREMYASGVIDKEFLTRKSYDDNAGFVSSGKAGLVLAPWYAGWMLSDSVKTDPKADWVPVPAPLDADGKRNVIMSSPASNFLVVKKGVEHPEAVLKVLSMEYQGLRLLDSDAANLYKDKGVSWLNWPFNLQLDYFDSVARSAAAYKQALTSNDTSGLKPWQLATFDSVKKDAANPKQDMPSFANSLAYYTGGTALESDKFNRIDPAYTGQTETSLKRGANLTKLENETFLKIITGQAPLDDFDKFVSQWKSIGGDQITKEVNDAVK</sequence>
<dbReference type="PANTHER" id="PTHR43649">
    <property type="entry name" value="ARABINOSE-BINDING PROTEIN-RELATED"/>
    <property type="match status" value="1"/>
</dbReference>
<keyword evidence="2" id="KW-0732">Signal</keyword>
<dbReference type="InterPro" id="IPR050490">
    <property type="entry name" value="Bact_solute-bd_prot1"/>
</dbReference>
<evidence type="ECO:0000256" key="2">
    <source>
        <dbReference type="SAM" id="SignalP"/>
    </source>
</evidence>
<dbReference type="Pfam" id="PF01547">
    <property type="entry name" value="SBP_bac_1"/>
    <property type="match status" value="1"/>
</dbReference>
<dbReference type="Gene3D" id="3.40.190.10">
    <property type="entry name" value="Periplasmic binding protein-like II"/>
    <property type="match status" value="3"/>
</dbReference>
<proteinExistence type="predicted"/>
<reference evidence="3 4" key="1">
    <citation type="submission" date="2020-08" db="EMBL/GenBank/DDBJ databases">
        <title>Cohnella phylogeny.</title>
        <authorList>
            <person name="Dunlap C."/>
        </authorList>
    </citation>
    <scope>NUCLEOTIDE SEQUENCE [LARGE SCALE GENOMIC DNA]</scope>
    <source>
        <strain evidence="3 4">CBP 2801</strain>
    </source>
</reference>
<dbReference type="CDD" id="cd13580">
    <property type="entry name" value="PBP2_AlgQ_like_1"/>
    <property type="match status" value="1"/>
</dbReference>
<feature type="region of interest" description="Disordered" evidence="1">
    <location>
        <begin position="27"/>
        <end position="48"/>
    </location>
</feature>
<name>A0A7X0SRT0_9BACL</name>
<feature type="signal peptide" evidence="2">
    <location>
        <begin position="1"/>
        <end position="19"/>
    </location>
</feature>
<evidence type="ECO:0000313" key="3">
    <source>
        <dbReference type="EMBL" id="MBB6734771.1"/>
    </source>
</evidence>
<comment type="caution">
    <text evidence="3">The sequence shown here is derived from an EMBL/GenBank/DDBJ whole genome shotgun (WGS) entry which is preliminary data.</text>
</comment>
<dbReference type="AlphaFoldDB" id="A0A7X0SRT0"/>
<accession>A0A7X0SRT0</accession>
<feature type="chain" id="PRO_5038970201" evidence="2">
    <location>
        <begin position="20"/>
        <end position="566"/>
    </location>
</feature>
<dbReference type="PANTHER" id="PTHR43649:SF12">
    <property type="entry name" value="DIACETYLCHITOBIOSE BINDING PROTEIN DASA"/>
    <property type="match status" value="1"/>
</dbReference>
<dbReference type="SUPFAM" id="SSF53850">
    <property type="entry name" value="Periplasmic binding protein-like II"/>
    <property type="match status" value="1"/>
</dbReference>
<keyword evidence="4" id="KW-1185">Reference proteome</keyword>
<dbReference type="Proteomes" id="UP000564644">
    <property type="component" value="Unassembled WGS sequence"/>
</dbReference>
<gene>
    <name evidence="3" type="ORF">H7C18_27975</name>
</gene>
<dbReference type="EMBL" id="JACJVO010000036">
    <property type="protein sequence ID" value="MBB6734771.1"/>
    <property type="molecule type" value="Genomic_DNA"/>
</dbReference>
<organism evidence="3 4">
    <name type="scientific">Cohnella zeiphila</name>
    <dbReference type="NCBI Taxonomy" id="2761120"/>
    <lineage>
        <taxon>Bacteria</taxon>
        <taxon>Bacillati</taxon>
        <taxon>Bacillota</taxon>
        <taxon>Bacilli</taxon>
        <taxon>Bacillales</taxon>
        <taxon>Paenibacillaceae</taxon>
        <taxon>Cohnella</taxon>
    </lineage>
</organism>
<dbReference type="InterPro" id="IPR006059">
    <property type="entry name" value="SBP"/>
</dbReference>
<evidence type="ECO:0000256" key="1">
    <source>
        <dbReference type="SAM" id="MobiDB-lite"/>
    </source>
</evidence>
<dbReference type="PROSITE" id="PS51257">
    <property type="entry name" value="PROKAR_LIPOPROTEIN"/>
    <property type="match status" value="1"/>
</dbReference>
<protein>
    <submittedName>
        <fullName evidence="3">Extracellular solute-binding protein</fullName>
    </submittedName>
</protein>
<evidence type="ECO:0000313" key="4">
    <source>
        <dbReference type="Proteomes" id="UP000564644"/>
    </source>
</evidence>